<comment type="similarity">
    <text evidence="1 4">Belongs to the inositol phosphokinase (IPK) family.</text>
</comment>
<dbReference type="Proteomes" id="UP001385951">
    <property type="component" value="Unassembled WGS sequence"/>
</dbReference>
<keyword evidence="2 4" id="KW-0808">Transferase</keyword>
<dbReference type="GO" id="GO:0005634">
    <property type="term" value="C:nucleus"/>
    <property type="evidence" value="ECO:0007669"/>
    <property type="project" value="TreeGrafter"/>
</dbReference>
<reference evidence="6 7" key="1">
    <citation type="submission" date="2022-09" db="EMBL/GenBank/DDBJ databases">
        <authorList>
            <person name="Palmer J.M."/>
        </authorList>
    </citation>
    <scope>NUCLEOTIDE SEQUENCE [LARGE SCALE GENOMIC DNA]</scope>
    <source>
        <strain evidence="6 7">DSM 7382</strain>
    </source>
</reference>
<feature type="compositionally biased region" description="Acidic residues" evidence="5">
    <location>
        <begin position="262"/>
        <end position="276"/>
    </location>
</feature>
<dbReference type="EMBL" id="JASBNA010000096">
    <property type="protein sequence ID" value="KAK7677079.1"/>
    <property type="molecule type" value="Genomic_DNA"/>
</dbReference>
<dbReference type="Gene3D" id="3.30.470.160">
    <property type="entry name" value="Inositol polyphosphate kinase"/>
    <property type="match status" value="1"/>
</dbReference>
<evidence type="ECO:0000256" key="5">
    <source>
        <dbReference type="SAM" id="MobiDB-lite"/>
    </source>
</evidence>
<dbReference type="EC" id="2.7.-.-" evidence="4"/>
<evidence type="ECO:0000256" key="3">
    <source>
        <dbReference type="ARBA" id="ARBA00022777"/>
    </source>
</evidence>
<dbReference type="GO" id="GO:0005737">
    <property type="term" value="C:cytoplasm"/>
    <property type="evidence" value="ECO:0007669"/>
    <property type="project" value="TreeGrafter"/>
</dbReference>
<evidence type="ECO:0000256" key="2">
    <source>
        <dbReference type="ARBA" id="ARBA00022679"/>
    </source>
</evidence>
<dbReference type="AlphaFoldDB" id="A0AAW0FG27"/>
<dbReference type="GO" id="GO:0008440">
    <property type="term" value="F:inositol-1,4,5-trisphosphate 3-kinase activity"/>
    <property type="evidence" value="ECO:0007669"/>
    <property type="project" value="TreeGrafter"/>
</dbReference>
<dbReference type="GO" id="GO:0046854">
    <property type="term" value="P:phosphatidylinositol phosphate biosynthetic process"/>
    <property type="evidence" value="ECO:0007669"/>
    <property type="project" value="TreeGrafter"/>
</dbReference>
<dbReference type="Pfam" id="PF03770">
    <property type="entry name" value="IPK"/>
    <property type="match status" value="1"/>
</dbReference>
<keyword evidence="7" id="KW-1185">Reference proteome</keyword>
<dbReference type="PANTHER" id="PTHR12400:SF108">
    <property type="entry name" value="KINASE"/>
    <property type="match status" value="1"/>
</dbReference>
<name>A0AAW0FG27_9APHY</name>
<evidence type="ECO:0000313" key="6">
    <source>
        <dbReference type="EMBL" id="KAK7677079.1"/>
    </source>
</evidence>
<gene>
    <name evidence="6" type="ORF">QCA50_019977</name>
</gene>
<dbReference type="GO" id="GO:0032958">
    <property type="term" value="P:inositol phosphate biosynthetic process"/>
    <property type="evidence" value="ECO:0007669"/>
    <property type="project" value="InterPro"/>
</dbReference>
<dbReference type="PANTHER" id="PTHR12400">
    <property type="entry name" value="INOSITOL POLYPHOSPHATE KINASE"/>
    <property type="match status" value="1"/>
</dbReference>
<organism evidence="6 7">
    <name type="scientific">Cerrena zonata</name>
    <dbReference type="NCBI Taxonomy" id="2478898"/>
    <lineage>
        <taxon>Eukaryota</taxon>
        <taxon>Fungi</taxon>
        <taxon>Dikarya</taxon>
        <taxon>Basidiomycota</taxon>
        <taxon>Agaricomycotina</taxon>
        <taxon>Agaricomycetes</taxon>
        <taxon>Polyporales</taxon>
        <taxon>Cerrenaceae</taxon>
        <taxon>Cerrena</taxon>
    </lineage>
</organism>
<evidence type="ECO:0000256" key="4">
    <source>
        <dbReference type="RuleBase" id="RU363090"/>
    </source>
</evidence>
<comment type="caution">
    <text evidence="6">The sequence shown here is derived from an EMBL/GenBank/DDBJ whole genome shotgun (WGS) entry which is preliminary data.</text>
</comment>
<protein>
    <recommendedName>
        <fullName evidence="4">Kinase</fullName>
        <ecNumber evidence="4">2.7.-.-</ecNumber>
    </recommendedName>
</protein>
<evidence type="ECO:0000313" key="7">
    <source>
        <dbReference type="Proteomes" id="UP001385951"/>
    </source>
</evidence>
<dbReference type="GO" id="GO:0000824">
    <property type="term" value="F:inositol-1,4,5,6-tetrakisphosphate 3-kinase activity"/>
    <property type="evidence" value="ECO:0007669"/>
    <property type="project" value="TreeGrafter"/>
</dbReference>
<evidence type="ECO:0000256" key="1">
    <source>
        <dbReference type="ARBA" id="ARBA00007374"/>
    </source>
</evidence>
<dbReference type="InterPro" id="IPR038286">
    <property type="entry name" value="IPK_sf"/>
</dbReference>
<keyword evidence="3 4" id="KW-0418">Kinase</keyword>
<sequence length="332" mass="35827">MSTSSTPNEAGHVPLEAQVGGHKGVMTTEDGSLLIKPALPVEVAFYQSVGTDPAFAPLRPFIPKFYGTLTLEGMVDPEKGLDGGEVKPIPGQDKDTIVLENLSHSFKKPNILDIKLGTVLYDVDATPEKKARMEKTARETTSLSTGIRLTGFQVYDLAANLAVNTPREYGKSIKASELIDGIGRFFPVASSSSSPQPASLPSSGTGLPARLLLPILEYLREDIAEIREAIADVHMRMVGGSLLIIYEADWERVEEGLKYLDEDGGSDEDEEDDDDDKEAKQRPGPPYAVKVIDFAHTRIVPGEGPDEGVLKGVDTTLSLLDQRIKQVKAAAA</sequence>
<accession>A0AAW0FG27</accession>
<feature type="region of interest" description="Disordered" evidence="5">
    <location>
        <begin position="260"/>
        <end position="286"/>
    </location>
</feature>
<proteinExistence type="inferred from homology"/>
<dbReference type="InterPro" id="IPR005522">
    <property type="entry name" value="IPK"/>
</dbReference>
<dbReference type="SUPFAM" id="SSF56104">
    <property type="entry name" value="SAICAR synthase-like"/>
    <property type="match status" value="1"/>
</dbReference>